<dbReference type="PROSITE" id="PS00108">
    <property type="entry name" value="PROTEIN_KINASE_ST"/>
    <property type="match status" value="1"/>
</dbReference>
<keyword evidence="5" id="KW-0418">Kinase</keyword>
<reference evidence="15" key="1">
    <citation type="submission" date="2021-11" db="EMBL/GenBank/DDBJ databases">
        <authorList>
            <consortium name="Genoscope - CEA"/>
            <person name="William W."/>
        </authorList>
    </citation>
    <scope>NUCLEOTIDE SEQUENCE</scope>
</reference>
<dbReference type="InterPro" id="IPR050108">
    <property type="entry name" value="CDK"/>
</dbReference>
<evidence type="ECO:0000256" key="5">
    <source>
        <dbReference type="ARBA" id="ARBA00022777"/>
    </source>
</evidence>
<dbReference type="FunFam" id="1.10.510.10:FF:000624">
    <property type="entry name" value="Mitogen-activated protein kinase"/>
    <property type="match status" value="1"/>
</dbReference>
<dbReference type="PANTHER" id="PTHR24056:SF107">
    <property type="entry name" value="CYCLIN-DEPENDENT KINASE 11A-RELATED"/>
    <property type="match status" value="1"/>
</dbReference>
<proteinExistence type="inferred from homology"/>
<dbReference type="PANTHER" id="PTHR24056">
    <property type="entry name" value="CELL DIVISION PROTEIN KINASE"/>
    <property type="match status" value="1"/>
</dbReference>
<keyword evidence="16" id="KW-1185">Reference proteome</keyword>
<dbReference type="InterPro" id="IPR008271">
    <property type="entry name" value="Ser/Thr_kinase_AS"/>
</dbReference>
<dbReference type="SMART" id="SM00220">
    <property type="entry name" value="S_TKc"/>
    <property type="match status" value="1"/>
</dbReference>
<dbReference type="Pfam" id="PF00069">
    <property type="entry name" value="Pkinase"/>
    <property type="match status" value="1"/>
</dbReference>
<evidence type="ECO:0000256" key="1">
    <source>
        <dbReference type="ARBA" id="ARBA00006485"/>
    </source>
</evidence>
<evidence type="ECO:0000313" key="16">
    <source>
        <dbReference type="Proteomes" id="UP000789595"/>
    </source>
</evidence>
<dbReference type="EMBL" id="CAKKNE010000006">
    <property type="protein sequence ID" value="CAH0380078.1"/>
    <property type="molecule type" value="Genomic_DNA"/>
</dbReference>
<evidence type="ECO:0000256" key="6">
    <source>
        <dbReference type="ARBA" id="ARBA00022840"/>
    </source>
</evidence>
<comment type="subunit">
    <text evidence="7">May form a complex composed of at least the catalytic subunit CRK2 and a cyclin.</text>
</comment>
<evidence type="ECO:0000256" key="7">
    <source>
        <dbReference type="ARBA" id="ARBA00038543"/>
    </source>
</evidence>
<keyword evidence="3" id="KW-0808">Transferase</keyword>
<evidence type="ECO:0000256" key="12">
    <source>
        <dbReference type="RuleBase" id="RU000304"/>
    </source>
</evidence>
<dbReference type="InterPro" id="IPR017441">
    <property type="entry name" value="Protein_kinase_ATP_BS"/>
</dbReference>
<dbReference type="OrthoDB" id="1732493at2759"/>
<comment type="similarity">
    <text evidence="1">Belongs to the protein kinase superfamily. CMGC Ser/Thr protein kinase family. CDC2/CDKX subfamily.</text>
</comment>
<comment type="caution">
    <text evidence="15">The sequence shown here is derived from an EMBL/GenBank/DDBJ whole genome shotgun (WGS) entry which is preliminary data.</text>
</comment>
<dbReference type="GO" id="GO:0007346">
    <property type="term" value="P:regulation of mitotic cell cycle"/>
    <property type="evidence" value="ECO:0007669"/>
    <property type="project" value="TreeGrafter"/>
</dbReference>
<evidence type="ECO:0000256" key="8">
    <source>
        <dbReference type="ARBA" id="ARBA00039612"/>
    </source>
</evidence>
<feature type="region of interest" description="Disordered" evidence="13">
    <location>
        <begin position="333"/>
        <end position="364"/>
    </location>
</feature>
<evidence type="ECO:0000256" key="9">
    <source>
        <dbReference type="ARBA" id="ARBA00041902"/>
    </source>
</evidence>
<gene>
    <name evidence="15" type="ORF">PECAL_6P17160</name>
</gene>
<evidence type="ECO:0000256" key="3">
    <source>
        <dbReference type="ARBA" id="ARBA00022679"/>
    </source>
</evidence>
<dbReference type="Gene3D" id="1.10.510.10">
    <property type="entry name" value="Transferase(Phosphotransferase) domain 1"/>
    <property type="match status" value="1"/>
</dbReference>
<name>A0A8J2T0N9_9STRA</name>
<dbReference type="InterPro" id="IPR000719">
    <property type="entry name" value="Prot_kinase_dom"/>
</dbReference>
<dbReference type="PROSITE" id="PS50011">
    <property type="entry name" value="PROTEIN_KINASE_DOM"/>
    <property type="match status" value="1"/>
</dbReference>
<dbReference type="InterPro" id="IPR011009">
    <property type="entry name" value="Kinase-like_dom_sf"/>
</dbReference>
<evidence type="ECO:0000256" key="10">
    <source>
        <dbReference type="ARBA" id="ARBA00042858"/>
    </source>
</evidence>
<evidence type="ECO:0000256" key="11">
    <source>
        <dbReference type="PROSITE-ProRule" id="PRU10141"/>
    </source>
</evidence>
<dbReference type="GO" id="GO:0005524">
    <property type="term" value="F:ATP binding"/>
    <property type="evidence" value="ECO:0007669"/>
    <property type="project" value="UniProtKB-UniRule"/>
</dbReference>
<keyword evidence="2 12" id="KW-0723">Serine/threonine-protein kinase</keyword>
<dbReference type="GO" id="GO:0004674">
    <property type="term" value="F:protein serine/threonine kinase activity"/>
    <property type="evidence" value="ECO:0007669"/>
    <property type="project" value="UniProtKB-KW"/>
</dbReference>
<evidence type="ECO:0000256" key="4">
    <source>
        <dbReference type="ARBA" id="ARBA00022741"/>
    </source>
</evidence>
<feature type="domain" description="Protein kinase" evidence="14">
    <location>
        <begin position="22"/>
        <end position="323"/>
    </location>
</feature>
<evidence type="ECO:0000256" key="2">
    <source>
        <dbReference type="ARBA" id="ARBA00022527"/>
    </source>
</evidence>
<evidence type="ECO:0000259" key="14">
    <source>
        <dbReference type="PROSITE" id="PS50011"/>
    </source>
</evidence>
<dbReference type="SUPFAM" id="SSF56112">
    <property type="entry name" value="Protein kinase-like (PK-like)"/>
    <property type="match status" value="1"/>
</dbReference>
<evidence type="ECO:0000256" key="13">
    <source>
        <dbReference type="SAM" id="MobiDB-lite"/>
    </source>
</evidence>
<dbReference type="Gene3D" id="3.30.200.20">
    <property type="entry name" value="Phosphorylase Kinase, domain 1"/>
    <property type="match status" value="1"/>
</dbReference>
<evidence type="ECO:0000313" key="15">
    <source>
        <dbReference type="EMBL" id="CAH0380078.1"/>
    </source>
</evidence>
<keyword evidence="6 11" id="KW-0067">ATP-binding</keyword>
<organism evidence="15 16">
    <name type="scientific">Pelagomonas calceolata</name>
    <dbReference type="NCBI Taxonomy" id="35677"/>
    <lineage>
        <taxon>Eukaryota</taxon>
        <taxon>Sar</taxon>
        <taxon>Stramenopiles</taxon>
        <taxon>Ochrophyta</taxon>
        <taxon>Pelagophyceae</taxon>
        <taxon>Pelagomonadales</taxon>
        <taxon>Pelagomonadaceae</taxon>
        <taxon>Pelagomonas</taxon>
    </lineage>
</organism>
<keyword evidence="4 11" id="KW-0547">Nucleotide-binding</keyword>
<dbReference type="GO" id="GO:0005634">
    <property type="term" value="C:nucleus"/>
    <property type="evidence" value="ECO:0007669"/>
    <property type="project" value="TreeGrafter"/>
</dbReference>
<accession>A0A8J2T0N9</accession>
<dbReference type="PROSITE" id="PS00107">
    <property type="entry name" value="PROTEIN_KINASE_ATP"/>
    <property type="match status" value="1"/>
</dbReference>
<sequence>MSGPRSEPAFGVGACASVQQRYERRDRVGEGTYGVIYRAWDRQLQRVVALKRLLPHNEAQDGFPLTSLREVSTLRLLRGHANVVTFLDVAVGARRDAVFLSLEFAEHGDLGSLLDDRAIRKGRKRLFDISQTKCLTRQLLLALRHCHERYVCHRDVKVANLLYTAEGRLKLCDFGLARIIPSIDRALTQNVVTLWYRAPEVLLRSPSYAHPIDCWAAGCVIAEIFRDGRPLAPGSTPQQQWTKILDAIGAPSSDVWPGCTELPGFDGSVASLPLPVGSFARASKLNVLVPDASSQALDLLSGLLCYDPRRRDTASEALASAWFDEAPRSAPLHGMPTFNIEETTGRKRAPPSKAPEASAKRRRA</sequence>
<dbReference type="AlphaFoldDB" id="A0A8J2T0N9"/>
<protein>
    <recommendedName>
        <fullName evidence="8">Cyclin-dependent kinase 2 homolog</fullName>
    </recommendedName>
    <alternativeName>
        <fullName evidence="9">Cell division control protein 2 homolog</fullName>
    </alternativeName>
    <alternativeName>
        <fullName evidence="10">cdc2-related kinase 2</fullName>
    </alternativeName>
</protein>
<dbReference type="Proteomes" id="UP000789595">
    <property type="component" value="Unassembled WGS sequence"/>
</dbReference>
<feature type="binding site" evidence="11">
    <location>
        <position position="51"/>
    </location>
    <ligand>
        <name>ATP</name>
        <dbReference type="ChEBI" id="CHEBI:30616"/>
    </ligand>
</feature>